<dbReference type="RefSeq" id="WP_000723273.1">
    <property type="nucleotide sequence ID" value="NZ_BGKP01000117.1"/>
</dbReference>
<keyword evidence="2" id="KW-1134">Transmembrane beta strand</keyword>
<dbReference type="InterPro" id="IPR027385">
    <property type="entry name" value="Beta-barrel_OMP"/>
</dbReference>
<evidence type="ECO:0000313" key="8">
    <source>
        <dbReference type="EMBL" id="EFB1701148.1"/>
    </source>
</evidence>
<organism evidence="9 12">
    <name type="scientific">Escherichia coli</name>
    <dbReference type="NCBI Taxonomy" id="562"/>
    <lineage>
        <taxon>Bacteria</taxon>
        <taxon>Pseudomonadati</taxon>
        <taxon>Pseudomonadota</taxon>
        <taxon>Gammaproteobacteria</taxon>
        <taxon>Enterobacterales</taxon>
        <taxon>Enterobacteriaceae</taxon>
        <taxon>Escherichia</taxon>
    </lineage>
</organism>
<evidence type="ECO:0000313" key="12">
    <source>
        <dbReference type="Proteomes" id="UP000530628"/>
    </source>
</evidence>
<dbReference type="PANTHER" id="PTHR35892:SF2">
    <property type="entry name" value="OUTER MEMBRANE PROTEIN PAGN"/>
    <property type="match status" value="1"/>
</dbReference>
<gene>
    <name evidence="10" type="ORF">BMT91_18160</name>
    <name evidence="8" type="ORF">FJQ40_28300</name>
    <name evidence="9" type="ORF">GNW61_27845</name>
</gene>
<sequence length="242" mass="26822">MKKIMAVSALAVAGMFSAQALADGSKTGFYVTGKAGTSVVSLSDQRFIDGEGEWADRYKGGDDHDTVFSGGIAAGYDFYPQFSIPVRTELEFYARGKADTKYNLYKDDWSHDDLKSEVSVNTLMLNAYYDFRNDSAFTPWVSAGIGYARIHQKTTGISTWDYGYGYSGRESLSHSDSADNFAWSLGAGVRYDVTPDIALDLSYRYIDAGDSSVSYKDEWGDKYKSEVDVKSHDIMLGVTYNF</sequence>
<evidence type="ECO:0000259" key="7">
    <source>
        <dbReference type="Pfam" id="PF13505"/>
    </source>
</evidence>
<dbReference type="InterPro" id="IPR011250">
    <property type="entry name" value="OMP/PagP_B-barrel"/>
</dbReference>
<evidence type="ECO:0000313" key="11">
    <source>
        <dbReference type="Proteomes" id="UP000188855"/>
    </source>
</evidence>
<dbReference type="Proteomes" id="UP000188855">
    <property type="component" value="Unassembled WGS sequence"/>
</dbReference>
<reference evidence="9 12" key="2">
    <citation type="submission" date="2019-11" db="EMBL/GenBank/DDBJ databases">
        <authorList>
            <consortium name="GenomeTrakr network: Whole genome sequencing for foodborne pathogen traceback"/>
        </authorList>
    </citation>
    <scope>NUCLEOTIDE SEQUENCE [LARGE SCALE GENOMIC DNA]</scope>
    <source>
        <strain evidence="8 13">PSU-1847</strain>
        <strain evidence="9 12">PSU-2072</strain>
    </source>
</reference>
<dbReference type="Gene3D" id="2.40.160.20">
    <property type="match status" value="1"/>
</dbReference>
<comment type="subcellular location">
    <subcellularLocation>
        <location evidence="1">Cell outer membrane</location>
        <topology evidence="1">Multi-pass membrane protein</topology>
    </subcellularLocation>
</comment>
<name>A0A1V3VWJ6_ECOLX</name>
<keyword evidence="5" id="KW-0472">Membrane</keyword>
<protein>
    <submittedName>
        <fullName evidence="10">Adhesin</fullName>
    </submittedName>
    <submittedName>
        <fullName evidence="9">Outer membrane beta-barrel protein</fullName>
    </submittedName>
    <submittedName>
        <fullName evidence="8">Porin family protein</fullName>
    </submittedName>
</protein>
<dbReference type="AlphaFoldDB" id="A0A1V3VWJ6"/>
<evidence type="ECO:0000256" key="1">
    <source>
        <dbReference type="ARBA" id="ARBA00004571"/>
    </source>
</evidence>
<dbReference type="EMBL" id="AASDBN010000182">
    <property type="protein sequence ID" value="EFB1701148.1"/>
    <property type="molecule type" value="Genomic_DNA"/>
</dbReference>
<dbReference type="EMBL" id="MPAF01000036">
    <property type="protein sequence ID" value="OOK26038.1"/>
    <property type="molecule type" value="Genomic_DNA"/>
</dbReference>
<evidence type="ECO:0000256" key="5">
    <source>
        <dbReference type="ARBA" id="ARBA00023136"/>
    </source>
</evidence>
<dbReference type="InterPro" id="IPR051723">
    <property type="entry name" value="Bact_OM_Invasion-Related"/>
</dbReference>
<dbReference type="Proteomes" id="UP000530628">
    <property type="component" value="Unassembled WGS sequence"/>
</dbReference>
<evidence type="ECO:0000256" key="4">
    <source>
        <dbReference type="ARBA" id="ARBA00022729"/>
    </source>
</evidence>
<proteinExistence type="predicted"/>
<evidence type="ECO:0000256" key="6">
    <source>
        <dbReference type="SAM" id="SignalP"/>
    </source>
</evidence>
<evidence type="ECO:0000313" key="10">
    <source>
        <dbReference type="EMBL" id="OOK26038.1"/>
    </source>
</evidence>
<reference evidence="10 11" key="1">
    <citation type="submission" date="2016-10" db="EMBL/GenBank/DDBJ databases">
        <title>Whole genome sequences of antibiotic resistant commensal Escherichia coli from healthy Australian adults.</title>
        <authorList>
            <person name="Moran R.A."/>
            <person name="Anantham S."/>
            <person name="Nigro S.J."/>
            <person name="Holt K.E."/>
            <person name="Hall R.M."/>
        </authorList>
    </citation>
    <scope>NUCLEOTIDE SEQUENCE [LARGE SCALE GENOMIC DNA]</scope>
    <source>
        <strain evidence="10 11">2.3-R4</strain>
    </source>
</reference>
<dbReference type="SUPFAM" id="SSF56925">
    <property type="entry name" value="OMPA-like"/>
    <property type="match status" value="1"/>
</dbReference>
<evidence type="ECO:0000256" key="3">
    <source>
        <dbReference type="ARBA" id="ARBA00022692"/>
    </source>
</evidence>
<accession>A0A1V3VWJ6</accession>
<dbReference type="GO" id="GO:0009279">
    <property type="term" value="C:cell outer membrane"/>
    <property type="evidence" value="ECO:0007669"/>
    <property type="project" value="UniProtKB-SubCell"/>
</dbReference>
<feature type="signal peptide" evidence="6">
    <location>
        <begin position="1"/>
        <end position="22"/>
    </location>
</feature>
<keyword evidence="3" id="KW-0812">Transmembrane</keyword>
<feature type="chain" id="PRO_5042691118" evidence="6">
    <location>
        <begin position="23"/>
        <end position="242"/>
    </location>
</feature>
<evidence type="ECO:0000256" key="2">
    <source>
        <dbReference type="ARBA" id="ARBA00022452"/>
    </source>
</evidence>
<dbReference type="Proteomes" id="UP000533284">
    <property type="component" value="Unassembled WGS sequence"/>
</dbReference>
<keyword evidence="4 6" id="KW-0732">Signal</keyword>
<dbReference type="PANTHER" id="PTHR35892">
    <property type="entry name" value="OUTER MEMBRANE PROTEIN PAGN-RELATED"/>
    <property type="match status" value="1"/>
</dbReference>
<evidence type="ECO:0000313" key="9">
    <source>
        <dbReference type="EMBL" id="EFH6652472.1"/>
    </source>
</evidence>
<dbReference type="Pfam" id="PF13505">
    <property type="entry name" value="OMP_b-brl"/>
    <property type="match status" value="1"/>
</dbReference>
<feature type="domain" description="Outer membrane protein beta-barrel" evidence="7">
    <location>
        <begin position="9"/>
        <end position="242"/>
    </location>
</feature>
<comment type="caution">
    <text evidence="9">The sequence shown here is derived from an EMBL/GenBank/DDBJ whole genome shotgun (WGS) entry which is preliminary data.</text>
</comment>
<evidence type="ECO:0000313" key="13">
    <source>
        <dbReference type="Proteomes" id="UP000533284"/>
    </source>
</evidence>
<dbReference type="EMBL" id="AASWOY010000196">
    <property type="protein sequence ID" value="EFH6652472.1"/>
    <property type="molecule type" value="Genomic_DNA"/>
</dbReference>